<name>A0A8J3FK24_9ACTN</name>
<accession>A0A8J3FK24</accession>
<evidence type="ECO:0000313" key="4">
    <source>
        <dbReference type="Proteomes" id="UP000662200"/>
    </source>
</evidence>
<feature type="domain" description="SCP2" evidence="2">
    <location>
        <begin position="26"/>
        <end position="102"/>
    </location>
</feature>
<gene>
    <name evidence="3" type="ORF">GCM10010124_38560</name>
</gene>
<dbReference type="RefSeq" id="WP_189115775.1">
    <property type="nucleotide sequence ID" value="NZ_BMQC01000021.1"/>
</dbReference>
<reference evidence="3" key="1">
    <citation type="journal article" date="2014" name="Int. J. Syst. Evol. Microbiol.">
        <title>Complete genome sequence of Corynebacterium casei LMG S-19264T (=DSM 44701T), isolated from a smear-ripened cheese.</title>
        <authorList>
            <consortium name="US DOE Joint Genome Institute (JGI-PGF)"/>
            <person name="Walter F."/>
            <person name="Albersmeier A."/>
            <person name="Kalinowski J."/>
            <person name="Ruckert C."/>
        </authorList>
    </citation>
    <scope>NUCLEOTIDE SEQUENCE</scope>
    <source>
        <strain evidence="3">JCM 3091</strain>
    </source>
</reference>
<dbReference type="InterPro" id="IPR036527">
    <property type="entry name" value="SCP2_sterol-bd_dom_sf"/>
</dbReference>
<evidence type="ECO:0000313" key="3">
    <source>
        <dbReference type="EMBL" id="GGK42058.1"/>
    </source>
</evidence>
<dbReference type="EMBL" id="BMQC01000021">
    <property type="protein sequence ID" value="GGK42058.1"/>
    <property type="molecule type" value="Genomic_DNA"/>
</dbReference>
<dbReference type="InterPro" id="IPR003033">
    <property type="entry name" value="SCP2_sterol-bd_dom"/>
</dbReference>
<dbReference type="Pfam" id="PF02036">
    <property type="entry name" value="SCP2"/>
    <property type="match status" value="1"/>
</dbReference>
<keyword evidence="4" id="KW-1185">Reference proteome</keyword>
<protein>
    <recommendedName>
        <fullName evidence="2">SCP2 domain-containing protein</fullName>
    </recommendedName>
</protein>
<feature type="region of interest" description="Disordered" evidence="1">
    <location>
        <begin position="1"/>
        <end position="26"/>
    </location>
</feature>
<feature type="compositionally biased region" description="Polar residues" evidence="1">
    <location>
        <begin position="1"/>
        <end position="10"/>
    </location>
</feature>
<evidence type="ECO:0000256" key="1">
    <source>
        <dbReference type="SAM" id="MobiDB-lite"/>
    </source>
</evidence>
<evidence type="ECO:0000259" key="2">
    <source>
        <dbReference type="Pfam" id="PF02036"/>
    </source>
</evidence>
<comment type="caution">
    <text evidence="3">The sequence shown here is derived from an EMBL/GenBank/DDBJ whole genome shotgun (WGS) entry which is preliminary data.</text>
</comment>
<reference evidence="3" key="2">
    <citation type="submission" date="2020-09" db="EMBL/GenBank/DDBJ databases">
        <authorList>
            <person name="Sun Q."/>
            <person name="Ohkuma M."/>
        </authorList>
    </citation>
    <scope>NUCLEOTIDE SEQUENCE</scope>
    <source>
        <strain evidence="3">JCM 3091</strain>
    </source>
</reference>
<organism evidence="3 4">
    <name type="scientific">Pilimelia terevasa</name>
    <dbReference type="NCBI Taxonomy" id="53372"/>
    <lineage>
        <taxon>Bacteria</taxon>
        <taxon>Bacillati</taxon>
        <taxon>Actinomycetota</taxon>
        <taxon>Actinomycetes</taxon>
        <taxon>Micromonosporales</taxon>
        <taxon>Micromonosporaceae</taxon>
        <taxon>Pilimelia</taxon>
    </lineage>
</organism>
<dbReference type="SUPFAM" id="SSF55718">
    <property type="entry name" value="SCP-like"/>
    <property type="match status" value="1"/>
</dbReference>
<proteinExistence type="predicted"/>
<dbReference type="Proteomes" id="UP000662200">
    <property type="component" value="Unassembled WGS sequence"/>
</dbReference>
<dbReference type="AlphaFoldDB" id="A0A8J3FK24"/>
<dbReference type="Gene3D" id="3.30.1050.10">
    <property type="entry name" value="SCP2 sterol-binding domain"/>
    <property type="match status" value="1"/>
</dbReference>
<sequence>MDARTTTVQELSRRRLEPAPGGPGPTVKFVIPGPGGCSWLVRADCGQGERPPRDGPDCVVTATEPVLRALLTGRANTLAAVLRGEVAVSGDLDVLVALQRLFPGPPAGSRGGAA</sequence>